<evidence type="ECO:0000313" key="2">
    <source>
        <dbReference type="EMBL" id="KAJ8048641.1"/>
    </source>
</evidence>
<evidence type="ECO:0000313" key="3">
    <source>
        <dbReference type="Proteomes" id="UP001152320"/>
    </source>
</evidence>
<organism evidence="2 3">
    <name type="scientific">Holothuria leucospilota</name>
    <name type="common">Black long sea cucumber</name>
    <name type="synonym">Mertensiothuria leucospilota</name>
    <dbReference type="NCBI Taxonomy" id="206669"/>
    <lineage>
        <taxon>Eukaryota</taxon>
        <taxon>Metazoa</taxon>
        <taxon>Echinodermata</taxon>
        <taxon>Eleutherozoa</taxon>
        <taxon>Echinozoa</taxon>
        <taxon>Holothuroidea</taxon>
        <taxon>Aspidochirotacea</taxon>
        <taxon>Aspidochirotida</taxon>
        <taxon>Holothuriidae</taxon>
        <taxon>Holothuria</taxon>
    </lineage>
</organism>
<feature type="region of interest" description="Disordered" evidence="1">
    <location>
        <begin position="95"/>
        <end position="120"/>
    </location>
</feature>
<protein>
    <submittedName>
        <fullName evidence="2">Uncharacterized protein</fullName>
    </submittedName>
</protein>
<feature type="compositionally biased region" description="Polar residues" evidence="1">
    <location>
        <begin position="95"/>
        <end position="112"/>
    </location>
</feature>
<evidence type="ECO:0000256" key="1">
    <source>
        <dbReference type="SAM" id="MobiDB-lite"/>
    </source>
</evidence>
<reference evidence="2" key="1">
    <citation type="submission" date="2021-10" db="EMBL/GenBank/DDBJ databases">
        <title>Tropical sea cucumber genome reveals ecological adaptation and Cuvierian tubules defense mechanism.</title>
        <authorList>
            <person name="Chen T."/>
        </authorList>
    </citation>
    <scope>NUCLEOTIDE SEQUENCE</scope>
    <source>
        <strain evidence="2">Nanhai2018</strain>
        <tissue evidence="2">Muscle</tissue>
    </source>
</reference>
<comment type="caution">
    <text evidence="2">The sequence shown here is derived from an EMBL/GenBank/DDBJ whole genome shotgun (WGS) entry which is preliminary data.</text>
</comment>
<sequence length="120" mass="13646">MAAASLLQTDIYIFAVSGYQWKWLRYPASGKLSARVNQSKRAVYLINANSNHYDVVHSVDNSLDSCITNSLPNPKTTLELVQEELQRQCLWQQQKTSQHQLDVSKMSATSASRMRKLKSK</sequence>
<gene>
    <name evidence="2" type="ORF">HOLleu_01032</name>
</gene>
<dbReference type="Proteomes" id="UP001152320">
    <property type="component" value="Chromosome 1"/>
</dbReference>
<keyword evidence="3" id="KW-1185">Reference proteome</keyword>
<name>A0A9Q1CNS3_HOLLE</name>
<dbReference type="EMBL" id="JAIZAY010000001">
    <property type="protein sequence ID" value="KAJ8048641.1"/>
    <property type="molecule type" value="Genomic_DNA"/>
</dbReference>
<dbReference type="AlphaFoldDB" id="A0A9Q1CNS3"/>
<accession>A0A9Q1CNS3</accession>
<proteinExistence type="predicted"/>